<proteinExistence type="predicted"/>
<protein>
    <submittedName>
        <fullName evidence="1">Uncharacterized protein</fullName>
    </submittedName>
</protein>
<dbReference type="HOGENOM" id="CLU_214012_0_0_6"/>
<sequence>MTWVIKTITWVMKTFISEIKAITMKSIILLQGIIDDDRT</sequence>
<dbReference type="KEGG" id="ypi:YpsIP31758_1416"/>
<organism evidence="1 2">
    <name type="scientific">Yersinia pseudotuberculosis serotype O:1b (strain IP 31758)</name>
    <dbReference type="NCBI Taxonomy" id="349747"/>
    <lineage>
        <taxon>Bacteria</taxon>
        <taxon>Pseudomonadati</taxon>
        <taxon>Pseudomonadota</taxon>
        <taxon>Gammaproteobacteria</taxon>
        <taxon>Enterobacterales</taxon>
        <taxon>Yersiniaceae</taxon>
        <taxon>Yersinia</taxon>
    </lineage>
</organism>
<reference evidence="1 2" key="1">
    <citation type="journal article" date="2007" name="PLoS Genet.">
        <title>The complete genome sequence of Yersinia pseudotuberculosis IP31758, the causative agent of Far East scarlet-like fever.</title>
        <authorList>
            <person name="Eppinger M."/>
            <person name="Rosovitz M.J."/>
            <person name="Fricke W.F."/>
            <person name="Rasko D.A."/>
            <person name="Kokorina G."/>
            <person name="Fayolle C."/>
            <person name="Lindler L.E."/>
            <person name="Carniel E."/>
            <person name="Ravel J."/>
        </authorList>
    </citation>
    <scope>NUCLEOTIDE SEQUENCE [LARGE SCALE GENOMIC DNA]</scope>
    <source>
        <strain evidence="1 2">IP 31758</strain>
    </source>
</reference>
<gene>
    <name evidence="1" type="ordered locus">YpsIP31758_1416</name>
</gene>
<evidence type="ECO:0000313" key="2">
    <source>
        <dbReference type="Proteomes" id="UP000002412"/>
    </source>
</evidence>
<evidence type="ECO:0000313" key="1">
    <source>
        <dbReference type="EMBL" id="ABS48013.1"/>
    </source>
</evidence>
<dbReference type="Proteomes" id="UP000002412">
    <property type="component" value="Chromosome"/>
</dbReference>
<dbReference type="EMBL" id="CP000720">
    <property type="protein sequence ID" value="ABS48013.1"/>
    <property type="molecule type" value="Genomic_DNA"/>
</dbReference>
<name>A0A0U1QZ21_YERP3</name>
<dbReference type="AlphaFoldDB" id="A0A0U1QZ21"/>
<accession>A0A0U1QZ21</accession>